<proteinExistence type="predicted"/>
<sequence>MRRFKILAVAVGLTVAVWAISAFTMPGSSANKNYRKSTGNGFAVIELFTSEGCSSCPPADELVARVQKEDADKPVYILAFHVDYWNRLGWKDPFSSADYSKRQSQYTTWLNLQSVYTPQIVVNGHKEFVGSEEGTLRNAITAGLRATPAGGLTLNAQNSTGHITVQYKAEGAGKNAVLLLALVQKNGQTKVQHGENGGRTLSHVQIVRNLQSVPLNTGGTGTANIALPNGFNAAGYEVIGFVQNTSNGAILAAAKSGFDMGASK</sequence>
<keyword evidence="2" id="KW-1185">Reference proteome</keyword>
<dbReference type="Proteomes" id="UP000002774">
    <property type="component" value="Chromosome"/>
</dbReference>
<evidence type="ECO:0000313" key="2">
    <source>
        <dbReference type="Proteomes" id="UP000002774"/>
    </source>
</evidence>
<accession>H1YE44</accession>
<organism evidence="1 2">
    <name type="scientific">Mucilaginibacter paludis DSM 18603</name>
    <dbReference type="NCBI Taxonomy" id="714943"/>
    <lineage>
        <taxon>Bacteria</taxon>
        <taxon>Pseudomonadati</taxon>
        <taxon>Bacteroidota</taxon>
        <taxon>Sphingobacteriia</taxon>
        <taxon>Sphingobacteriales</taxon>
        <taxon>Sphingobacteriaceae</taxon>
        <taxon>Mucilaginibacter</taxon>
    </lineage>
</organism>
<gene>
    <name evidence="1" type="ORF">Mucpa_1049</name>
</gene>
<reference evidence="1" key="1">
    <citation type="submission" date="2011-09" db="EMBL/GenBank/DDBJ databases">
        <title>The permanent draft genome of Mucilaginibacter paludis DSM 18603.</title>
        <authorList>
            <consortium name="US DOE Joint Genome Institute (JGI-PGF)"/>
            <person name="Lucas S."/>
            <person name="Han J."/>
            <person name="Lapidus A."/>
            <person name="Bruce D."/>
            <person name="Goodwin L."/>
            <person name="Pitluck S."/>
            <person name="Peters L."/>
            <person name="Kyrpides N."/>
            <person name="Mavromatis K."/>
            <person name="Ivanova N."/>
            <person name="Mikhailova N."/>
            <person name="Held B."/>
            <person name="Detter J.C."/>
            <person name="Tapia R."/>
            <person name="Han C."/>
            <person name="Land M."/>
            <person name="Hauser L."/>
            <person name="Markowitz V."/>
            <person name="Cheng J.-F."/>
            <person name="Hugenholtz P."/>
            <person name="Woyke T."/>
            <person name="Wu D."/>
            <person name="Tindall B."/>
            <person name="Brambilla E."/>
            <person name="Klenk H.-P."/>
            <person name="Eisen J.A."/>
        </authorList>
    </citation>
    <scope>NUCLEOTIDE SEQUENCE [LARGE SCALE GENOMIC DNA]</scope>
    <source>
        <strain evidence="1">DSM 18603</strain>
    </source>
</reference>
<evidence type="ECO:0008006" key="3">
    <source>
        <dbReference type="Google" id="ProtNLM"/>
    </source>
</evidence>
<dbReference type="Pfam" id="PF06764">
    <property type="entry name" value="DUF1223"/>
    <property type="match status" value="1"/>
</dbReference>
<dbReference type="SUPFAM" id="SSF52833">
    <property type="entry name" value="Thioredoxin-like"/>
    <property type="match status" value="1"/>
</dbReference>
<dbReference type="OrthoDB" id="9808254at2"/>
<dbReference type="InterPro" id="IPR036249">
    <property type="entry name" value="Thioredoxin-like_sf"/>
</dbReference>
<evidence type="ECO:0000313" key="1">
    <source>
        <dbReference type="EMBL" id="EHQ25222.1"/>
    </source>
</evidence>
<dbReference type="InterPro" id="IPR010634">
    <property type="entry name" value="DUF1223"/>
</dbReference>
<protein>
    <recommendedName>
        <fullName evidence="3">DUF1223 domain-containing protein</fullName>
    </recommendedName>
</protein>
<dbReference type="STRING" id="714943.Mucpa_1049"/>
<name>H1YE44_9SPHI</name>
<dbReference type="PANTHER" id="PTHR36057:SF1">
    <property type="entry name" value="LIPOPROTEIN LIPID ATTACHMENT SITE-LIKE PROTEIN, PUTATIVE (DUF1223)-RELATED"/>
    <property type="match status" value="1"/>
</dbReference>
<dbReference type="EMBL" id="CM001403">
    <property type="protein sequence ID" value="EHQ25222.1"/>
    <property type="molecule type" value="Genomic_DNA"/>
</dbReference>
<dbReference type="RefSeq" id="WP_008504901.1">
    <property type="nucleotide sequence ID" value="NZ_CM001403.1"/>
</dbReference>
<dbReference type="eggNOG" id="COG5429">
    <property type="taxonomic scope" value="Bacteria"/>
</dbReference>
<dbReference type="HOGENOM" id="CLU_065609_1_0_10"/>
<dbReference type="PANTHER" id="PTHR36057">
    <property type="match status" value="1"/>
</dbReference>
<dbReference type="AlphaFoldDB" id="H1YE44"/>